<keyword evidence="1" id="KW-0812">Transmembrane</keyword>
<reference evidence="2" key="1">
    <citation type="submission" date="2023-12" db="EMBL/GenBank/DDBJ databases">
        <title>Dolosigranulum savutii sp. nov. isolated from human upper respiratory samples collected in Botswana.</title>
        <authorList>
            <person name="Kelly M.S."/>
        </authorList>
    </citation>
    <scope>NUCLEOTIDE SEQUENCE</scope>
    <source>
        <strain evidence="3">MSK211</strain>
        <strain evidence="2">MSK312</strain>
    </source>
</reference>
<dbReference type="EMBL" id="CP142434">
    <property type="protein sequence ID" value="XBC48752.1"/>
    <property type="molecule type" value="Genomic_DNA"/>
</dbReference>
<evidence type="ECO:0000313" key="2">
    <source>
        <dbReference type="EMBL" id="XBC48752.1"/>
    </source>
</evidence>
<feature type="transmembrane region" description="Helical" evidence="1">
    <location>
        <begin position="376"/>
        <end position="395"/>
    </location>
</feature>
<feature type="transmembrane region" description="Helical" evidence="1">
    <location>
        <begin position="104"/>
        <end position="125"/>
    </location>
</feature>
<feature type="transmembrane region" description="Helical" evidence="1">
    <location>
        <begin position="58"/>
        <end position="80"/>
    </location>
</feature>
<dbReference type="AlphaFoldDB" id="A0AB74TT72"/>
<feature type="transmembrane region" description="Helical" evidence="1">
    <location>
        <begin position="351"/>
        <end position="370"/>
    </location>
</feature>
<keyword evidence="1" id="KW-1133">Transmembrane helix</keyword>
<protein>
    <submittedName>
        <fullName evidence="2">ABC transporter permease</fullName>
    </submittedName>
</protein>
<feature type="transmembrane region" description="Helical" evidence="1">
    <location>
        <begin position="307"/>
        <end position="325"/>
    </location>
</feature>
<keyword evidence="1" id="KW-0472">Membrane</keyword>
<dbReference type="Pfam" id="PF05975">
    <property type="entry name" value="EcsB"/>
    <property type="match status" value="1"/>
</dbReference>
<dbReference type="RefSeq" id="WP_347298683.1">
    <property type="nucleotide sequence ID" value="NZ_CP142434.1"/>
</dbReference>
<dbReference type="InterPro" id="IPR010288">
    <property type="entry name" value="EcsB_ABC"/>
</dbReference>
<evidence type="ECO:0000256" key="1">
    <source>
        <dbReference type="SAM" id="Phobius"/>
    </source>
</evidence>
<feature type="transmembrane region" description="Helical" evidence="1">
    <location>
        <begin position="29"/>
        <end position="46"/>
    </location>
</feature>
<feature type="transmembrane region" description="Helical" evidence="1">
    <location>
        <begin position="283"/>
        <end position="301"/>
    </location>
</feature>
<dbReference type="EMBL" id="CP142436">
    <property type="protein sequence ID" value="XBC51555.1"/>
    <property type="molecule type" value="Genomic_DNA"/>
</dbReference>
<name>A0AB74TT72_9LACT</name>
<proteinExistence type="predicted"/>
<organism evidence="2">
    <name type="scientific">Dolosigranulum savutiense</name>
    <dbReference type="NCBI Taxonomy" id="3110288"/>
    <lineage>
        <taxon>Bacteria</taxon>
        <taxon>Bacillati</taxon>
        <taxon>Bacillota</taxon>
        <taxon>Bacilli</taxon>
        <taxon>Lactobacillales</taxon>
        <taxon>Carnobacteriaceae</taxon>
        <taxon>Dolosigranulum</taxon>
    </lineage>
</organism>
<gene>
    <name evidence="3" type="ORF">VUQ07_00310</name>
    <name evidence="2" type="ORF">VUQ09_04990</name>
</gene>
<evidence type="ECO:0000313" key="3">
    <source>
        <dbReference type="EMBL" id="XBC51555.1"/>
    </source>
</evidence>
<dbReference type="PIRSF" id="PIRSF037259">
    <property type="entry name" value="EcsB_ABC"/>
    <property type="match status" value="1"/>
</dbReference>
<sequence length="401" mass="46935">MTFEELFKKRQAHFTKQLMKYGKLVFNDHFMLILVVFIGALGYTYSTWLETIDRSAMYLVFIALTMGCLTLFLGETATYLEEADELFLLPKEQDYITIYQQQTIKSYCIHLVPMIIAVFLIRPILSTVANFNLSDMVALLLMWASMKAIDVSVSYYIDVSGNQHLKRYRLSWRIVMYMATLLSVYFMLMIATGSIVIAAVVVYNYLIQSPTVSQLQLEILIEREQERKQRIYYFFHLFTDVPYIEQTPHRLRRLDSVIEWLQPREVSSFGYYLRREFVRQRTYSGLVVRLLMVGVLAIIFIDESVMIYMLSVLSHYFILIQLLPLRETLLKHPQFALHPPTATHIRQDLQVFFRQLSIIVSILFGLAGLAQSFTAASILFGLNLLFMSGFIYLYLPYYFSK</sequence>
<feature type="transmembrane region" description="Helical" evidence="1">
    <location>
        <begin position="177"/>
        <end position="206"/>
    </location>
</feature>
<dbReference type="GO" id="GO:0016020">
    <property type="term" value="C:membrane"/>
    <property type="evidence" value="ECO:0007669"/>
    <property type="project" value="InterPro"/>
</dbReference>
<accession>A0AB74TT72</accession>